<dbReference type="GO" id="GO:0008270">
    <property type="term" value="F:zinc ion binding"/>
    <property type="evidence" value="ECO:0007669"/>
    <property type="project" value="InterPro"/>
</dbReference>
<organism evidence="3 4">
    <name type="scientific">Candidatus Ryanbacteria bacterium RIFCSPLOWO2_01_FULL_48_26</name>
    <dbReference type="NCBI Taxonomy" id="1802126"/>
    <lineage>
        <taxon>Bacteria</taxon>
        <taxon>Candidatus Ryaniibacteriota</taxon>
    </lineage>
</organism>
<accession>A0A1G2GTH2</accession>
<feature type="active site" description="Proton donor" evidence="1">
    <location>
        <position position="80"/>
    </location>
</feature>
<dbReference type="SUPFAM" id="SSF51569">
    <property type="entry name" value="Aldolase"/>
    <property type="match status" value="1"/>
</dbReference>
<dbReference type="CDD" id="cd00947">
    <property type="entry name" value="TBP_aldolase_IIB"/>
    <property type="match status" value="1"/>
</dbReference>
<keyword evidence="2" id="KW-0479">Metal-binding</keyword>
<dbReference type="InterPro" id="IPR000771">
    <property type="entry name" value="FBA_II"/>
</dbReference>
<keyword evidence="2" id="KW-0862">Zinc</keyword>
<feature type="binding site" evidence="2">
    <location>
        <position position="134"/>
    </location>
    <ligand>
        <name>Zn(2+)</name>
        <dbReference type="ChEBI" id="CHEBI:29105"/>
        <label>2</label>
    </ligand>
</feature>
<dbReference type="PANTHER" id="PTHR30304">
    <property type="entry name" value="D-TAGATOSE-1,6-BISPHOSPHATE ALDOLASE"/>
    <property type="match status" value="1"/>
</dbReference>
<reference evidence="3 4" key="1">
    <citation type="journal article" date="2016" name="Nat. Commun.">
        <title>Thousands of microbial genomes shed light on interconnected biogeochemical processes in an aquifer system.</title>
        <authorList>
            <person name="Anantharaman K."/>
            <person name="Brown C.T."/>
            <person name="Hug L.A."/>
            <person name="Sharon I."/>
            <person name="Castelle C.J."/>
            <person name="Probst A.J."/>
            <person name="Thomas B.C."/>
            <person name="Singh A."/>
            <person name="Wilkins M.J."/>
            <person name="Karaoz U."/>
            <person name="Brodie E.L."/>
            <person name="Williams K.H."/>
            <person name="Hubbard S.S."/>
            <person name="Banfield J.F."/>
        </authorList>
    </citation>
    <scope>NUCLEOTIDE SEQUENCE [LARGE SCALE GENOMIC DNA]</scope>
</reference>
<dbReference type="InterPro" id="IPR050246">
    <property type="entry name" value="Class_II_FBP_aldolase"/>
</dbReference>
<protein>
    <submittedName>
        <fullName evidence="3">Tagatose-bisphosphate aldolase</fullName>
    </submittedName>
</protein>
<dbReference type="NCBIfam" id="TIGR00167">
    <property type="entry name" value="cbbA"/>
    <property type="match status" value="1"/>
</dbReference>
<evidence type="ECO:0000313" key="3">
    <source>
        <dbReference type="EMBL" id="OGZ53494.1"/>
    </source>
</evidence>
<sequence length="288" mass="31675">MKTLRQVIQEAEKRKVAIGHFNISDLAALKAIFESARELSVPIIIGTSEGEREFIGVRQAAALVRSLREEYDYPIYLNADHTYSFEKVKEAIDAGYDAVIFDGTELSLNDNVAITKKCVAYARKVNPEIVVEAELGFIGKSSKVLDKIPEGVKLGEEFLTKPDEAAKFIQETEADMLAPAVGNIHGMLSGGHDPALNIKRIKEIREAAGVPLVLHGGSGNSPDDFVEAIKAGVRIVHINTEIRVAWRRGLENALKNNPKEVAPYKILPFAAEEIKKVVMEKLKLFSGI</sequence>
<dbReference type="Pfam" id="PF01116">
    <property type="entry name" value="F_bP_aldolase"/>
    <property type="match status" value="1"/>
</dbReference>
<evidence type="ECO:0000313" key="4">
    <source>
        <dbReference type="Proteomes" id="UP000179106"/>
    </source>
</evidence>
<dbReference type="STRING" id="1802126.A3B25_02290"/>
<feature type="binding site" evidence="2">
    <location>
        <position position="215"/>
    </location>
    <ligand>
        <name>Zn(2+)</name>
        <dbReference type="ChEBI" id="CHEBI:29105"/>
        <label>1</label>
        <note>catalytic</note>
    </ligand>
</feature>
<dbReference type="PIRSF" id="PIRSF001359">
    <property type="entry name" value="F_bP_aldolase_II"/>
    <property type="match status" value="1"/>
</dbReference>
<gene>
    <name evidence="3" type="ORF">A3B25_02290</name>
</gene>
<dbReference type="InterPro" id="IPR013785">
    <property type="entry name" value="Aldolase_TIM"/>
</dbReference>
<evidence type="ECO:0000256" key="1">
    <source>
        <dbReference type="PIRSR" id="PIRSR001359-1"/>
    </source>
</evidence>
<dbReference type="AlphaFoldDB" id="A0A1G2GTH2"/>
<dbReference type="GO" id="GO:0016832">
    <property type="term" value="F:aldehyde-lyase activity"/>
    <property type="evidence" value="ECO:0007669"/>
    <property type="project" value="InterPro"/>
</dbReference>
<evidence type="ECO:0000256" key="2">
    <source>
        <dbReference type="PIRSR" id="PIRSR001359-3"/>
    </source>
</evidence>
<comment type="caution">
    <text evidence="3">The sequence shown here is derived from an EMBL/GenBank/DDBJ whole genome shotgun (WGS) entry which is preliminary data.</text>
</comment>
<proteinExistence type="predicted"/>
<dbReference type="PANTHER" id="PTHR30304:SF0">
    <property type="entry name" value="D-TAGATOSE-1,6-BISPHOSPHATE ALDOLASE SUBUNIT GATY-RELATED"/>
    <property type="match status" value="1"/>
</dbReference>
<name>A0A1G2GTH2_9BACT</name>
<comment type="cofactor">
    <cofactor evidence="2">
        <name>Zn(2+)</name>
        <dbReference type="ChEBI" id="CHEBI:29105"/>
    </cofactor>
    <text evidence="2">Binds 2 Zn(2+) ions per subunit. One is catalytic and the other provides a structural contribution.</text>
</comment>
<dbReference type="EMBL" id="MHNW01000016">
    <property type="protein sequence ID" value="OGZ53494.1"/>
    <property type="molecule type" value="Genomic_DNA"/>
</dbReference>
<dbReference type="Gene3D" id="3.20.20.70">
    <property type="entry name" value="Aldolase class I"/>
    <property type="match status" value="1"/>
</dbReference>
<dbReference type="GO" id="GO:0005975">
    <property type="term" value="P:carbohydrate metabolic process"/>
    <property type="evidence" value="ECO:0007669"/>
    <property type="project" value="InterPro"/>
</dbReference>
<feature type="binding site" evidence="2">
    <location>
        <position position="81"/>
    </location>
    <ligand>
        <name>Zn(2+)</name>
        <dbReference type="ChEBI" id="CHEBI:29105"/>
        <label>1</label>
        <note>catalytic</note>
    </ligand>
</feature>
<feature type="binding site" evidence="2">
    <location>
        <position position="102"/>
    </location>
    <ligand>
        <name>Zn(2+)</name>
        <dbReference type="ChEBI" id="CHEBI:29105"/>
        <label>2</label>
    </ligand>
</feature>
<dbReference type="Proteomes" id="UP000179106">
    <property type="component" value="Unassembled WGS sequence"/>
</dbReference>
<feature type="binding site" evidence="2">
    <location>
        <position position="185"/>
    </location>
    <ligand>
        <name>Zn(2+)</name>
        <dbReference type="ChEBI" id="CHEBI:29105"/>
        <label>1</label>
        <note>catalytic</note>
    </ligand>
</feature>